<name>A0A1Q5Q193_9ACTO</name>
<feature type="region of interest" description="Disordered" evidence="1">
    <location>
        <begin position="246"/>
        <end position="284"/>
    </location>
</feature>
<sequence length="284" mass="30698">MTLASFFTAIGIDVPSDHALHEAEAPITENLFRLGAAILATGLDAGVECPTDQELLAAARLAERAAATATALRTACLAKAEAAGAARVNGLTMADVIAEERRVPKNEATSAIQLAARQAQFPAALAKAAAGKISQTNLATAVDTLAHLRPMYTDDEFAAVEDLILKEAEIPSAAAFKKKCRTTRALLDETYRMSQEALHAKRRKRNFDDRGLSFSLIDDGEYGAQVLGIIPPEYLRELLPALNKASESAARQQRRERHSRRPCGTRTHSERSCKRGSPAKHSRE</sequence>
<evidence type="ECO:0008006" key="4">
    <source>
        <dbReference type="Google" id="ProtNLM"/>
    </source>
</evidence>
<feature type="compositionally biased region" description="Basic residues" evidence="1">
    <location>
        <begin position="252"/>
        <end position="263"/>
    </location>
</feature>
<organism evidence="2 3">
    <name type="scientific">Bowdeniella nasicola</name>
    <dbReference type="NCBI Taxonomy" id="208480"/>
    <lineage>
        <taxon>Bacteria</taxon>
        <taxon>Bacillati</taxon>
        <taxon>Actinomycetota</taxon>
        <taxon>Actinomycetes</taxon>
        <taxon>Actinomycetales</taxon>
        <taxon>Actinomycetaceae</taxon>
        <taxon>Bowdeniella</taxon>
    </lineage>
</organism>
<evidence type="ECO:0000313" key="3">
    <source>
        <dbReference type="Proteomes" id="UP000185628"/>
    </source>
</evidence>
<dbReference type="EMBL" id="MQVR01000053">
    <property type="protein sequence ID" value="OKL53567.1"/>
    <property type="molecule type" value="Genomic_DNA"/>
</dbReference>
<protein>
    <recommendedName>
        <fullName evidence="4">DUF222 domain-containing protein</fullName>
    </recommendedName>
</protein>
<dbReference type="RefSeq" id="WP_073716978.1">
    <property type="nucleotide sequence ID" value="NZ_MQVR01000053.1"/>
</dbReference>
<keyword evidence="3" id="KW-1185">Reference proteome</keyword>
<proteinExistence type="predicted"/>
<evidence type="ECO:0000256" key="1">
    <source>
        <dbReference type="SAM" id="MobiDB-lite"/>
    </source>
</evidence>
<dbReference type="AlphaFoldDB" id="A0A1Q5Q193"/>
<reference evidence="3" key="1">
    <citation type="submission" date="2016-12" db="EMBL/GenBank/DDBJ databases">
        <authorList>
            <person name="Meng X."/>
        </authorList>
    </citation>
    <scope>NUCLEOTIDE SEQUENCE [LARGE SCALE GENOMIC DNA]</scope>
    <source>
        <strain evidence="3">DSM 19116</strain>
    </source>
</reference>
<evidence type="ECO:0000313" key="2">
    <source>
        <dbReference type="EMBL" id="OKL53567.1"/>
    </source>
</evidence>
<dbReference type="Proteomes" id="UP000185628">
    <property type="component" value="Unassembled WGS sequence"/>
</dbReference>
<gene>
    <name evidence="2" type="ORF">BSZ39_08830</name>
</gene>
<accession>A0A1Q5Q193</accession>
<comment type="caution">
    <text evidence="2">The sequence shown here is derived from an EMBL/GenBank/DDBJ whole genome shotgun (WGS) entry which is preliminary data.</text>
</comment>